<protein>
    <recommendedName>
        <fullName evidence="4">TIGR03750 family conjugal transfer protein</fullName>
    </recommendedName>
</protein>
<evidence type="ECO:0000256" key="1">
    <source>
        <dbReference type="SAM" id="Phobius"/>
    </source>
</evidence>
<dbReference type="RefSeq" id="WP_042558356.1">
    <property type="nucleotide sequence ID" value="NZ_CDMF01000001.1"/>
</dbReference>
<keyword evidence="1" id="KW-0472">Membrane</keyword>
<comment type="caution">
    <text evidence="2">The sequence shown here is derived from an EMBL/GenBank/DDBJ whole genome shotgun (WGS) entry which is preliminary data.</text>
</comment>
<accession>A0A0B7D8W5</accession>
<keyword evidence="1" id="KW-1133">Transmembrane helix</keyword>
<dbReference type="InterPro" id="IPR021877">
    <property type="entry name" value="DUF3487"/>
</dbReference>
<feature type="transmembrane region" description="Helical" evidence="1">
    <location>
        <begin position="36"/>
        <end position="55"/>
    </location>
</feature>
<evidence type="ECO:0000313" key="3">
    <source>
        <dbReference type="Proteomes" id="UP000061348"/>
    </source>
</evidence>
<dbReference type="Proteomes" id="UP000061348">
    <property type="component" value="Unassembled WGS sequence"/>
</dbReference>
<evidence type="ECO:0000313" key="2">
    <source>
        <dbReference type="EMBL" id="KWV89975.1"/>
    </source>
</evidence>
<keyword evidence="1" id="KW-0812">Transmembrane</keyword>
<dbReference type="Pfam" id="PF11990">
    <property type="entry name" value="DUF3487"/>
    <property type="match status" value="1"/>
</dbReference>
<organism evidence="2 3">
    <name type="scientific">Pseudomonas fluorescens</name>
    <dbReference type="NCBI Taxonomy" id="294"/>
    <lineage>
        <taxon>Bacteria</taxon>
        <taxon>Pseudomonadati</taxon>
        <taxon>Pseudomonadota</taxon>
        <taxon>Gammaproteobacteria</taxon>
        <taxon>Pseudomonadales</taxon>
        <taxon>Pseudomonadaceae</taxon>
        <taxon>Pseudomonas</taxon>
    </lineage>
</organism>
<name>A0A0B7D8W5_PSEFL</name>
<gene>
    <name evidence="2" type="ORF">PFLmoz3_00323</name>
</gene>
<dbReference type="EMBL" id="LCYA01000003">
    <property type="protein sequence ID" value="KWV89975.1"/>
    <property type="molecule type" value="Genomic_DNA"/>
</dbReference>
<dbReference type="NCBIfam" id="TIGR03750">
    <property type="entry name" value="conj_TIGR03750"/>
    <property type="match status" value="1"/>
</dbReference>
<proteinExistence type="predicted"/>
<dbReference type="AlphaFoldDB" id="A0A0B7D8W5"/>
<reference evidence="2 3" key="1">
    <citation type="submission" date="2015-05" db="EMBL/GenBank/DDBJ databases">
        <title>A genomic and transcriptomic approach to investigate the blue pigment phenotype in Pseudomonas fluorescens.</title>
        <authorList>
            <person name="Andreani N.A."/>
            <person name="Cardazzo B."/>
        </authorList>
    </citation>
    <scope>NUCLEOTIDE SEQUENCE [LARGE SCALE GENOMIC DNA]</scope>
    <source>
        <strain evidence="2 3">Ps_22</strain>
    </source>
</reference>
<dbReference type="PATRIC" id="fig|294.194.peg.357"/>
<sequence>MNDTIERLADGTLVFLPERLNRDPAVLRGLTNDEMWVALGSGAVIGLLVGIPLAIVTASIAVAPTSMIAGMTVVLLIGGTLLRRAKRARPETWLYRKLEWILASRWRLGRGSLILHSGAWTVRRSRRLRPALSRWQP</sequence>
<feature type="transmembrane region" description="Helical" evidence="1">
    <location>
        <begin position="61"/>
        <end position="82"/>
    </location>
</feature>
<evidence type="ECO:0008006" key="4">
    <source>
        <dbReference type="Google" id="ProtNLM"/>
    </source>
</evidence>
<dbReference type="OrthoDB" id="8907898at2"/>